<dbReference type="Pfam" id="PF00561">
    <property type="entry name" value="Abhydrolase_1"/>
    <property type="match status" value="1"/>
</dbReference>
<gene>
    <name evidence="5" type="primary">serhl</name>
</gene>
<dbReference type="FunCoup" id="A0A6J2VRV8">
    <property type="interactions" value="32"/>
</dbReference>
<evidence type="ECO:0000313" key="4">
    <source>
        <dbReference type="Proteomes" id="UP000504632"/>
    </source>
</evidence>
<dbReference type="InterPro" id="IPR000073">
    <property type="entry name" value="AB_hydrolase_1"/>
</dbReference>
<dbReference type="CTD" id="94009"/>
<accession>A0A6J2VRV8</accession>
<dbReference type="GO" id="GO:0016787">
    <property type="term" value="F:hydrolase activity"/>
    <property type="evidence" value="ECO:0007669"/>
    <property type="project" value="UniProtKB-KW"/>
</dbReference>
<feature type="domain" description="AB hydrolase-1" evidence="3">
    <location>
        <begin position="44"/>
        <end position="158"/>
    </location>
</feature>
<dbReference type="InterPro" id="IPR050266">
    <property type="entry name" value="AB_hydrolase_sf"/>
</dbReference>
<dbReference type="PANTHER" id="PTHR43798:SF14">
    <property type="entry name" value="SERINE HYDROLASE-LIKE PROTEIN DDB_G0286239"/>
    <property type="match status" value="1"/>
</dbReference>
<evidence type="ECO:0000259" key="3">
    <source>
        <dbReference type="Pfam" id="PF00561"/>
    </source>
</evidence>
<reference evidence="5" key="1">
    <citation type="submission" date="2025-08" db="UniProtKB">
        <authorList>
            <consortium name="RefSeq"/>
        </authorList>
    </citation>
    <scope>IDENTIFICATION</scope>
</reference>
<protein>
    <submittedName>
        <fullName evidence="5">Serine hydrolase-like protein</fullName>
    </submittedName>
</protein>
<proteinExistence type="inferred from homology"/>
<dbReference type="GeneID" id="115816813"/>
<organism evidence="4 5">
    <name type="scientific">Chanos chanos</name>
    <name type="common">Milkfish</name>
    <name type="synonym">Mugil chanos</name>
    <dbReference type="NCBI Taxonomy" id="29144"/>
    <lineage>
        <taxon>Eukaryota</taxon>
        <taxon>Metazoa</taxon>
        <taxon>Chordata</taxon>
        <taxon>Craniata</taxon>
        <taxon>Vertebrata</taxon>
        <taxon>Euteleostomi</taxon>
        <taxon>Actinopterygii</taxon>
        <taxon>Neopterygii</taxon>
        <taxon>Teleostei</taxon>
        <taxon>Ostariophysi</taxon>
        <taxon>Gonorynchiformes</taxon>
        <taxon>Chanidae</taxon>
        <taxon>Chanos</taxon>
    </lineage>
</organism>
<dbReference type="SUPFAM" id="SSF53474">
    <property type="entry name" value="alpha/beta-Hydrolases"/>
    <property type="match status" value="1"/>
</dbReference>
<dbReference type="RefSeq" id="XP_030635815.1">
    <property type="nucleotide sequence ID" value="XM_030779955.1"/>
</dbReference>
<name>A0A6J2VRV8_CHACN</name>
<dbReference type="OrthoDB" id="190201at2759"/>
<evidence type="ECO:0000256" key="2">
    <source>
        <dbReference type="ARBA" id="ARBA00022801"/>
    </source>
</evidence>
<keyword evidence="2" id="KW-0378">Hydrolase</keyword>
<dbReference type="Proteomes" id="UP000504632">
    <property type="component" value="Chromosome 7"/>
</dbReference>
<dbReference type="AlphaFoldDB" id="A0A6J2VRV8"/>
<evidence type="ECO:0000256" key="1">
    <source>
        <dbReference type="ARBA" id="ARBA00008645"/>
    </source>
</evidence>
<sequence length="322" mass="36411">MIQSLKHVRHMATGTIKQAVSEFRMPVPWGEMRGRVWGPEQGRPVLCLHGWADNCGTFNTLIPLLPQDWRFVALDLTGHGFSSHRPEGVFYSFYSYVADIRRVIEALQWKRFSLIGHSMGGNVAGRISALYPEMVEALVLLDSYGFYPTDMKEMNGCMRKGIDEMIQYEKEEKKERVYTYEKAKQRLMGANPYLSEQSAQILMERGVVEAEGGVMFTRDFRINLTNIARTSLEETLYLQSKIQAPVLLVLADNGLDKIFAVPDGYADALRKGYQRGTVVTVQGDHHVHLNNPEVVAPIITDFLQKHTSENTYVASDTSSAKL</sequence>
<dbReference type="Gene3D" id="3.40.50.1820">
    <property type="entry name" value="alpha/beta hydrolase"/>
    <property type="match status" value="1"/>
</dbReference>
<dbReference type="InterPro" id="IPR029058">
    <property type="entry name" value="AB_hydrolase_fold"/>
</dbReference>
<comment type="similarity">
    <text evidence="1">Belongs to the AB hydrolase superfamily.</text>
</comment>
<dbReference type="GO" id="GO:0016020">
    <property type="term" value="C:membrane"/>
    <property type="evidence" value="ECO:0007669"/>
    <property type="project" value="TreeGrafter"/>
</dbReference>
<dbReference type="InParanoid" id="A0A6J2VRV8"/>
<evidence type="ECO:0000313" key="5">
    <source>
        <dbReference type="RefSeq" id="XP_030635815.1"/>
    </source>
</evidence>
<dbReference type="PRINTS" id="PR00111">
    <property type="entry name" value="ABHYDROLASE"/>
</dbReference>
<dbReference type="PANTHER" id="PTHR43798">
    <property type="entry name" value="MONOACYLGLYCEROL LIPASE"/>
    <property type="match status" value="1"/>
</dbReference>
<keyword evidence="4" id="KW-1185">Reference proteome</keyword>